<dbReference type="CDD" id="cd03443">
    <property type="entry name" value="PaaI_thioesterase"/>
    <property type="match status" value="1"/>
</dbReference>
<dbReference type="SUPFAM" id="SSF54637">
    <property type="entry name" value="Thioesterase/thiol ester dehydrase-isomerase"/>
    <property type="match status" value="1"/>
</dbReference>
<accession>A0A5E7EEL7</accession>
<dbReference type="Pfam" id="PF03061">
    <property type="entry name" value="4HBT"/>
    <property type="match status" value="1"/>
</dbReference>
<keyword evidence="1" id="KW-0378">Hydrolase</keyword>
<dbReference type="InterPro" id="IPR003736">
    <property type="entry name" value="PAAI_dom"/>
</dbReference>
<evidence type="ECO:0000313" key="3">
    <source>
        <dbReference type="EMBL" id="VVO24563.1"/>
    </source>
</evidence>
<reference evidence="3 4" key="1">
    <citation type="submission" date="2019-09" db="EMBL/GenBank/DDBJ databases">
        <authorList>
            <person name="Chandra G."/>
            <person name="Truman W A."/>
        </authorList>
    </citation>
    <scope>NUCLEOTIDE SEQUENCE [LARGE SCALE GENOMIC DNA]</scope>
    <source>
        <strain evidence="3">PS723</strain>
    </source>
</reference>
<gene>
    <name evidence="3" type="ORF">PS723_04491</name>
</gene>
<proteinExistence type="predicted"/>
<evidence type="ECO:0000313" key="4">
    <source>
        <dbReference type="Proteomes" id="UP000379480"/>
    </source>
</evidence>
<dbReference type="GO" id="GO:0016289">
    <property type="term" value="F:acyl-CoA hydrolase activity"/>
    <property type="evidence" value="ECO:0007669"/>
    <property type="project" value="UniProtKB-ARBA"/>
</dbReference>
<sequence>MNRNALFWKIVTGELPLPNAAILLGWKFVDYDEDQCEAHIEFDATASLTNPMGNIQGGMLSAMLDDCMGPAIYANLPNNQIAVTIESKTNFVSPASPGRIIGWGRLDHAKGTICFTSGRLINEAGEVLATATATYRICNFR</sequence>
<dbReference type="RefSeq" id="WP_224795734.1">
    <property type="nucleotide sequence ID" value="NZ_CABVHY010000024.1"/>
</dbReference>
<dbReference type="Gene3D" id="3.10.129.10">
    <property type="entry name" value="Hotdog Thioesterase"/>
    <property type="match status" value="1"/>
</dbReference>
<protein>
    <recommendedName>
        <fullName evidence="2">Thioesterase domain-containing protein</fullName>
    </recommendedName>
</protein>
<dbReference type="NCBIfam" id="TIGR00369">
    <property type="entry name" value="unchar_dom_1"/>
    <property type="match status" value="1"/>
</dbReference>
<dbReference type="InterPro" id="IPR029069">
    <property type="entry name" value="HotDog_dom_sf"/>
</dbReference>
<organism evidence="3 4">
    <name type="scientific">Pseudomonas fluorescens</name>
    <dbReference type="NCBI Taxonomy" id="294"/>
    <lineage>
        <taxon>Bacteria</taxon>
        <taxon>Pseudomonadati</taxon>
        <taxon>Pseudomonadota</taxon>
        <taxon>Gammaproteobacteria</taxon>
        <taxon>Pseudomonadales</taxon>
        <taxon>Pseudomonadaceae</taxon>
        <taxon>Pseudomonas</taxon>
    </lineage>
</organism>
<dbReference type="EMBL" id="CABVHY010000024">
    <property type="protein sequence ID" value="VVO24563.1"/>
    <property type="molecule type" value="Genomic_DNA"/>
</dbReference>
<dbReference type="Proteomes" id="UP000379480">
    <property type="component" value="Unassembled WGS sequence"/>
</dbReference>
<evidence type="ECO:0000259" key="2">
    <source>
        <dbReference type="Pfam" id="PF03061"/>
    </source>
</evidence>
<name>A0A5E7EEL7_PSEFL</name>
<dbReference type="InterPro" id="IPR006683">
    <property type="entry name" value="Thioestr_dom"/>
</dbReference>
<evidence type="ECO:0000256" key="1">
    <source>
        <dbReference type="ARBA" id="ARBA00022801"/>
    </source>
</evidence>
<feature type="domain" description="Thioesterase" evidence="2">
    <location>
        <begin position="52"/>
        <end position="128"/>
    </location>
</feature>
<dbReference type="AlphaFoldDB" id="A0A5E7EEL7"/>